<dbReference type="EMBL" id="CP017157">
    <property type="protein sequence ID" value="AOP44938.1"/>
    <property type="molecule type" value="Genomic_DNA"/>
</dbReference>
<protein>
    <submittedName>
        <fullName evidence="3">Uncharacterized protein</fullName>
    </submittedName>
</protein>
<evidence type="ECO:0000313" key="3">
    <source>
        <dbReference type="EMBL" id="AOP44938.1"/>
    </source>
</evidence>
<feature type="chain" id="PRO_5009100901" evidence="2">
    <location>
        <begin position="27"/>
        <end position="126"/>
    </location>
</feature>
<feature type="compositionally biased region" description="Basic and acidic residues" evidence="1">
    <location>
        <begin position="44"/>
        <end position="54"/>
    </location>
</feature>
<accession>A0A1D7VED5</accession>
<feature type="compositionally biased region" description="Low complexity" evidence="1">
    <location>
        <begin position="24"/>
        <end position="39"/>
    </location>
</feature>
<dbReference type="KEGG" id="slc:SL103_00530"/>
<evidence type="ECO:0000256" key="2">
    <source>
        <dbReference type="SAM" id="SignalP"/>
    </source>
</evidence>
<feature type="signal peptide" evidence="2">
    <location>
        <begin position="1"/>
        <end position="26"/>
    </location>
</feature>
<dbReference type="AlphaFoldDB" id="A0A1D7VED5"/>
<feature type="region of interest" description="Disordered" evidence="1">
    <location>
        <begin position="24"/>
        <end position="86"/>
    </location>
</feature>
<evidence type="ECO:0000313" key="4">
    <source>
        <dbReference type="Proteomes" id="UP000094094"/>
    </source>
</evidence>
<sequence>MRTRLAAGSVAAAALLTLFGSSAALADTAPTTPRTTTDPAPTPDHSRWMHDDAGRTPAAADYSGRTRESASRTSDRQERPDWMRENPLRLTTCALGTALTALTGSGRDCVADRMGIHVRAAQGARK</sequence>
<evidence type="ECO:0000256" key="1">
    <source>
        <dbReference type="SAM" id="MobiDB-lite"/>
    </source>
</evidence>
<dbReference type="Proteomes" id="UP000094094">
    <property type="component" value="Chromosome"/>
</dbReference>
<feature type="compositionally biased region" description="Basic and acidic residues" evidence="1">
    <location>
        <begin position="64"/>
        <end position="86"/>
    </location>
</feature>
<dbReference type="RefSeq" id="WP_069566822.1">
    <property type="nucleotide sequence ID" value="NZ_CP017157.1"/>
</dbReference>
<proteinExistence type="predicted"/>
<gene>
    <name evidence="3" type="ORF">SL103_00530</name>
</gene>
<keyword evidence="2" id="KW-0732">Signal</keyword>
<reference evidence="3 4" key="1">
    <citation type="submission" date="2016-09" db="EMBL/GenBank/DDBJ databases">
        <title>Complete genome sequencing of Streptomyces lydicus 103 and metabolic pathways analysis of antibiotic biosynthesis.</title>
        <authorList>
            <person name="Jia N."/>
            <person name="Ding M.-Z."/>
            <person name="Gao F."/>
            <person name="Yuan Y.-J."/>
        </authorList>
    </citation>
    <scope>NUCLEOTIDE SEQUENCE [LARGE SCALE GENOMIC DNA]</scope>
    <source>
        <strain evidence="3 4">103</strain>
    </source>
</reference>
<keyword evidence="4" id="KW-1185">Reference proteome</keyword>
<name>A0A1D7VED5_9ACTN</name>
<organism evidence="3 4">
    <name type="scientific">Streptomyces lydicus</name>
    <dbReference type="NCBI Taxonomy" id="47763"/>
    <lineage>
        <taxon>Bacteria</taxon>
        <taxon>Bacillati</taxon>
        <taxon>Actinomycetota</taxon>
        <taxon>Actinomycetes</taxon>
        <taxon>Kitasatosporales</taxon>
        <taxon>Streptomycetaceae</taxon>
        <taxon>Streptomyces</taxon>
    </lineage>
</organism>